<evidence type="ECO:0000256" key="4">
    <source>
        <dbReference type="ARBA" id="ARBA00022801"/>
    </source>
</evidence>
<accession>A0A1Y2T640</accession>
<dbReference type="PANTHER" id="PTHR43213:SF5">
    <property type="entry name" value="BIFUNCTIONAL DTTP_UTP PYROPHOSPHATASE_METHYLTRANSFERASE PROTEIN-RELATED"/>
    <property type="match status" value="1"/>
</dbReference>
<sequence>MQQLILASSSPRRQELLRQLGIPFVVEAPEVDEHAVHAGSPAELVERLALRKARAVAARHPGALVLGADTIVVVDGEILGKPADRAEAEAMLRRLSGRAHQVLTGVALVRDGEELVAHEETVVRFAPLSREQIQWYLDTGEPMDKAGAYGIQGRAAALIPSISGDYYNVVGLPLHRTVQMLTQFGYPIFAGGAG</sequence>
<dbReference type="Proteomes" id="UP000194267">
    <property type="component" value="Unassembled WGS sequence"/>
</dbReference>
<dbReference type="AlphaFoldDB" id="A0A1Y2T640"/>
<comment type="similarity">
    <text evidence="6">Belongs to the Maf family. YhdE subfamily.</text>
</comment>
<dbReference type="GO" id="GO:0005737">
    <property type="term" value="C:cytoplasm"/>
    <property type="evidence" value="ECO:0007669"/>
    <property type="project" value="UniProtKB-SubCell"/>
</dbReference>
<feature type="site" description="Important for substrate specificity" evidence="6">
    <location>
        <position position="12"/>
    </location>
</feature>
<comment type="caution">
    <text evidence="7">The sequence shown here is derived from an EMBL/GenBank/DDBJ whole genome shotgun (WGS) entry which is preliminary data.</text>
</comment>
<dbReference type="NCBIfam" id="TIGR00172">
    <property type="entry name" value="maf"/>
    <property type="match status" value="1"/>
</dbReference>
<keyword evidence="3 6" id="KW-0963">Cytoplasm</keyword>
<evidence type="ECO:0000256" key="5">
    <source>
        <dbReference type="ARBA" id="ARBA00023080"/>
    </source>
</evidence>
<evidence type="ECO:0000313" key="7">
    <source>
        <dbReference type="EMBL" id="OTA41184.1"/>
    </source>
</evidence>
<evidence type="ECO:0000256" key="3">
    <source>
        <dbReference type="ARBA" id="ARBA00022490"/>
    </source>
</evidence>
<organism evidence="7 8">
    <name type="scientific">Symbiobacterium thermophilum</name>
    <dbReference type="NCBI Taxonomy" id="2734"/>
    <lineage>
        <taxon>Bacteria</taxon>
        <taxon>Bacillati</taxon>
        <taxon>Bacillota</taxon>
        <taxon>Clostridia</taxon>
        <taxon>Eubacteriales</taxon>
        <taxon>Symbiobacteriaceae</taxon>
        <taxon>Symbiobacterium</taxon>
    </lineage>
</organism>
<comment type="caution">
    <text evidence="6">Lacks conserved residue(s) required for the propagation of feature annotation.</text>
</comment>
<comment type="cofactor">
    <cofactor evidence="1 6">
        <name>a divalent metal cation</name>
        <dbReference type="ChEBI" id="CHEBI:60240"/>
    </cofactor>
</comment>
<dbReference type="EC" id="3.6.1.9" evidence="6"/>
<comment type="subcellular location">
    <subcellularLocation>
        <location evidence="2 6">Cytoplasm</location>
    </subcellularLocation>
</comment>
<dbReference type="Pfam" id="PF02545">
    <property type="entry name" value="Maf"/>
    <property type="match status" value="1"/>
</dbReference>
<dbReference type="CDD" id="cd00555">
    <property type="entry name" value="Maf"/>
    <property type="match status" value="1"/>
</dbReference>
<keyword evidence="4 6" id="KW-0378">Hydrolase</keyword>
<evidence type="ECO:0000256" key="2">
    <source>
        <dbReference type="ARBA" id="ARBA00004496"/>
    </source>
</evidence>
<comment type="catalytic activity">
    <reaction evidence="6">
        <text>UTP + H2O = UMP + diphosphate + H(+)</text>
        <dbReference type="Rhea" id="RHEA:29395"/>
        <dbReference type="ChEBI" id="CHEBI:15377"/>
        <dbReference type="ChEBI" id="CHEBI:15378"/>
        <dbReference type="ChEBI" id="CHEBI:33019"/>
        <dbReference type="ChEBI" id="CHEBI:46398"/>
        <dbReference type="ChEBI" id="CHEBI:57865"/>
        <dbReference type="EC" id="3.6.1.9"/>
    </reaction>
</comment>
<dbReference type="SUPFAM" id="SSF52972">
    <property type="entry name" value="ITPase-like"/>
    <property type="match status" value="1"/>
</dbReference>
<dbReference type="PIRSF" id="PIRSF006305">
    <property type="entry name" value="Maf"/>
    <property type="match status" value="1"/>
</dbReference>
<keyword evidence="5 6" id="KW-0546">Nucleotide metabolism</keyword>
<dbReference type="GO" id="GO:0009117">
    <property type="term" value="P:nucleotide metabolic process"/>
    <property type="evidence" value="ECO:0007669"/>
    <property type="project" value="UniProtKB-KW"/>
</dbReference>
<dbReference type="FunFam" id="3.90.950.10:FF:000005">
    <property type="entry name" value="7-methyl-GTP pyrophosphatase"/>
    <property type="match status" value="1"/>
</dbReference>
<dbReference type="EMBL" id="LWLV01000701">
    <property type="protein sequence ID" value="OTA41184.1"/>
    <property type="molecule type" value="Genomic_DNA"/>
</dbReference>
<proteinExistence type="inferred from homology"/>
<dbReference type="GO" id="GO:0036218">
    <property type="term" value="F:dTTP diphosphatase activity"/>
    <property type="evidence" value="ECO:0007669"/>
    <property type="project" value="RHEA"/>
</dbReference>
<dbReference type="PANTHER" id="PTHR43213">
    <property type="entry name" value="BIFUNCTIONAL DTTP/UTP PYROPHOSPHATASE/METHYLTRANSFERASE PROTEIN-RELATED"/>
    <property type="match status" value="1"/>
</dbReference>
<comment type="function">
    <text evidence="6">Nucleoside triphosphate pyrophosphatase that hydrolyzes dTTP and UTP. May have a dual role in cell division arrest and in preventing the incorporation of modified nucleotides into cellular nucleic acids.</text>
</comment>
<comment type="catalytic activity">
    <reaction evidence="6">
        <text>dTTP + H2O = dTMP + diphosphate + H(+)</text>
        <dbReference type="Rhea" id="RHEA:28534"/>
        <dbReference type="ChEBI" id="CHEBI:15377"/>
        <dbReference type="ChEBI" id="CHEBI:15378"/>
        <dbReference type="ChEBI" id="CHEBI:33019"/>
        <dbReference type="ChEBI" id="CHEBI:37568"/>
        <dbReference type="ChEBI" id="CHEBI:63528"/>
        <dbReference type="EC" id="3.6.1.9"/>
    </reaction>
</comment>
<evidence type="ECO:0000256" key="1">
    <source>
        <dbReference type="ARBA" id="ARBA00001968"/>
    </source>
</evidence>
<name>A0A1Y2T640_SYMTR</name>
<feature type="site" description="Important for substrate specificity" evidence="6">
    <location>
        <position position="152"/>
    </location>
</feature>
<reference evidence="8" key="1">
    <citation type="submission" date="2016-04" db="EMBL/GenBank/DDBJ databases">
        <authorList>
            <person name="Antunes L.P."/>
            <person name="Martins L.F."/>
            <person name="Pereira R.V."/>
            <person name="Thomas A.M."/>
            <person name="Barbosa D."/>
            <person name="Nascimento L."/>
            <person name="Silva G.M."/>
            <person name="Condomitti G.W."/>
            <person name="Digiampietri L.A."/>
            <person name="Lombardi K.C."/>
            <person name="Ramos P.L."/>
            <person name="Quaggio R.B."/>
            <person name="Oliveira J.C."/>
            <person name="Pascon R.C."/>
            <person name="Cruz J.B."/>
            <person name="Silva A.M."/>
            <person name="Setubal J.C."/>
        </authorList>
    </citation>
    <scope>NUCLEOTIDE SEQUENCE [LARGE SCALE GENOMIC DNA]</scope>
</reference>
<dbReference type="InterPro" id="IPR003697">
    <property type="entry name" value="Maf-like"/>
</dbReference>
<gene>
    <name evidence="7" type="ORF">A6D92_09110</name>
</gene>
<evidence type="ECO:0000313" key="8">
    <source>
        <dbReference type="Proteomes" id="UP000194267"/>
    </source>
</evidence>
<dbReference type="Gene3D" id="3.90.950.10">
    <property type="match status" value="1"/>
</dbReference>
<dbReference type="InterPro" id="IPR029001">
    <property type="entry name" value="ITPase-like_fam"/>
</dbReference>
<dbReference type="HAMAP" id="MF_00528">
    <property type="entry name" value="Maf"/>
    <property type="match status" value="1"/>
</dbReference>
<feature type="site" description="Important for substrate specificity" evidence="6">
    <location>
        <position position="70"/>
    </location>
</feature>
<protein>
    <recommendedName>
        <fullName evidence="6">dTTP/UTP pyrophosphatase</fullName>
        <shortName evidence="6">dTTPase/UTPase</shortName>
        <ecNumber evidence="6">3.6.1.9</ecNumber>
    </recommendedName>
    <alternativeName>
        <fullName evidence="6">Nucleoside triphosphate pyrophosphatase</fullName>
    </alternativeName>
    <alternativeName>
        <fullName evidence="6">Nucleotide pyrophosphatase</fullName>
        <shortName evidence="6">Nucleotide PPase</shortName>
    </alternativeName>
</protein>
<dbReference type="GO" id="GO:0036221">
    <property type="term" value="F:UTP diphosphatase activity"/>
    <property type="evidence" value="ECO:0007669"/>
    <property type="project" value="RHEA"/>
</dbReference>
<evidence type="ECO:0000256" key="6">
    <source>
        <dbReference type="HAMAP-Rule" id="MF_00528"/>
    </source>
</evidence>
<feature type="active site" description="Proton acceptor" evidence="6">
    <location>
        <position position="69"/>
    </location>
</feature>